<evidence type="ECO:0000256" key="5">
    <source>
        <dbReference type="ARBA" id="ARBA00023136"/>
    </source>
</evidence>
<dbReference type="RefSeq" id="XP_018138290.1">
    <property type="nucleotide sequence ID" value="XM_018292595.1"/>
</dbReference>
<dbReference type="GO" id="GO:0030213">
    <property type="term" value="P:hyaluronan biosynthetic process"/>
    <property type="evidence" value="ECO:0007669"/>
    <property type="project" value="TreeGrafter"/>
</dbReference>
<feature type="transmembrane region" description="Helical" evidence="6">
    <location>
        <begin position="574"/>
        <end position="593"/>
    </location>
</feature>
<keyword evidence="2" id="KW-1003">Cell membrane</keyword>
<name>A0A179F4T8_METCM</name>
<feature type="transmembrane region" description="Helical" evidence="6">
    <location>
        <begin position="539"/>
        <end position="562"/>
    </location>
</feature>
<evidence type="ECO:0000256" key="6">
    <source>
        <dbReference type="SAM" id="Phobius"/>
    </source>
</evidence>
<feature type="transmembrane region" description="Helical" evidence="6">
    <location>
        <begin position="498"/>
        <end position="518"/>
    </location>
</feature>
<keyword evidence="3" id="KW-0328">Glycosyltransferase</keyword>
<protein>
    <submittedName>
        <fullName evidence="7">Hyaluronan synthase</fullName>
    </submittedName>
</protein>
<dbReference type="GO" id="GO:0050501">
    <property type="term" value="F:hyaluronan synthase activity"/>
    <property type="evidence" value="ECO:0007669"/>
    <property type="project" value="TreeGrafter"/>
</dbReference>
<dbReference type="InterPro" id="IPR029044">
    <property type="entry name" value="Nucleotide-diphossugar_trans"/>
</dbReference>
<evidence type="ECO:0000256" key="3">
    <source>
        <dbReference type="ARBA" id="ARBA00022676"/>
    </source>
</evidence>
<dbReference type="EMBL" id="LSBJ02000009">
    <property type="protein sequence ID" value="OAQ60380.1"/>
    <property type="molecule type" value="Genomic_DNA"/>
</dbReference>
<dbReference type="OrthoDB" id="9876900at2759"/>
<dbReference type="SUPFAM" id="SSF53448">
    <property type="entry name" value="Nucleotide-diphospho-sugar transferases"/>
    <property type="match status" value="1"/>
</dbReference>
<accession>A0A179F4T8</accession>
<evidence type="ECO:0000313" key="7">
    <source>
        <dbReference type="EMBL" id="OAQ60380.1"/>
    </source>
</evidence>
<evidence type="ECO:0000256" key="2">
    <source>
        <dbReference type="ARBA" id="ARBA00022475"/>
    </source>
</evidence>
<reference evidence="7 8" key="1">
    <citation type="journal article" date="2016" name="PLoS Pathog.">
        <title>Biosynthesis of antibiotic leucinostatins in bio-control fungus Purpureocillium lilacinum and their inhibition on phytophthora revealed by genome mining.</title>
        <authorList>
            <person name="Wang G."/>
            <person name="Liu Z."/>
            <person name="Lin R."/>
            <person name="Li E."/>
            <person name="Mao Z."/>
            <person name="Ling J."/>
            <person name="Yang Y."/>
            <person name="Yin W.B."/>
            <person name="Xie B."/>
        </authorList>
    </citation>
    <scope>NUCLEOTIDE SEQUENCE [LARGE SCALE GENOMIC DNA]</scope>
    <source>
        <strain evidence="7">170</strain>
    </source>
</reference>
<organism evidence="7 8">
    <name type="scientific">Pochonia chlamydosporia 170</name>
    <dbReference type="NCBI Taxonomy" id="1380566"/>
    <lineage>
        <taxon>Eukaryota</taxon>
        <taxon>Fungi</taxon>
        <taxon>Dikarya</taxon>
        <taxon>Ascomycota</taxon>
        <taxon>Pezizomycotina</taxon>
        <taxon>Sordariomycetes</taxon>
        <taxon>Hypocreomycetidae</taxon>
        <taxon>Hypocreales</taxon>
        <taxon>Clavicipitaceae</taxon>
        <taxon>Pochonia</taxon>
    </lineage>
</organism>
<keyword evidence="6" id="KW-0812">Transmembrane</keyword>
<dbReference type="GO" id="GO:0085029">
    <property type="term" value="P:extracellular matrix assembly"/>
    <property type="evidence" value="ECO:0007669"/>
    <property type="project" value="TreeGrafter"/>
</dbReference>
<sequence>MERYRQKGLSWATSNPPHLSTLRMTFNVIGCVLSFPAYWLTTVHCRWPITVDLVVTIGLAELARYVNEGRRMAYYDADLKPSAKRKKDDLEKAMLQISSQMPRLDCMAAVVGWREDPALFTRALESYKRAKGCIFLLVGVDGDEAEDEDMVTVFNRVYPRESAVIHVPEPLGEVAQAVRLREVARWQNSGNRVNEAECDQVAIEHCLQVARKLLSENDIRLRGPGAISQLCLRQQHMHKKGIMFTSFIFSLIIAETLDVEFLWSSDSDTLVQEDSLSRTVDAIAADPTIGGASSGLNLHNSDETAVTQLADTVYWGELYLTRSFSAASATSDCQSGPSSIFRVVTLGPIIMPWYRQTIFGKRMIINEDRHLTTNLLTRGWGVVFASDVLTATDTPTTLSRWLRQQVRWARATHIEALLQPRVYMVNHPLLFFAMCRRELGPAIAAVATLYYFVTSRQFMYLSAFDVMLRFVVSFAYNVLRNPHRLSRRSLKWVLPGIFFYYVPLPAIHVWSLFTLTADGWGTSMRSNSERVKKDSARRAWFETGFFVVWMGVIAGSVARWLLAHVFVLQNMWDFVFFTLSISFGSILAWRITVFNGSK</sequence>
<dbReference type="AlphaFoldDB" id="A0A179F4T8"/>
<dbReference type="Pfam" id="PF13641">
    <property type="entry name" value="Glyco_tranf_2_3"/>
    <property type="match status" value="1"/>
</dbReference>
<evidence type="ECO:0000256" key="4">
    <source>
        <dbReference type="ARBA" id="ARBA00022679"/>
    </source>
</evidence>
<evidence type="ECO:0000313" key="8">
    <source>
        <dbReference type="Proteomes" id="UP000078397"/>
    </source>
</evidence>
<dbReference type="Gene3D" id="3.90.550.10">
    <property type="entry name" value="Spore Coat Polysaccharide Biosynthesis Protein SpsA, Chain A"/>
    <property type="match status" value="1"/>
</dbReference>
<dbReference type="Proteomes" id="UP000078397">
    <property type="component" value="Unassembled WGS sequence"/>
</dbReference>
<dbReference type="KEGG" id="pchm:VFPPC_14827"/>
<keyword evidence="8" id="KW-1185">Reference proteome</keyword>
<keyword evidence="4" id="KW-0808">Transferase</keyword>
<keyword evidence="5 6" id="KW-0472">Membrane</keyword>
<keyword evidence="6" id="KW-1133">Transmembrane helix</keyword>
<dbReference type="STRING" id="1380566.A0A179F4T8"/>
<evidence type="ECO:0000256" key="1">
    <source>
        <dbReference type="ARBA" id="ARBA00004236"/>
    </source>
</evidence>
<proteinExistence type="predicted"/>
<dbReference type="GeneID" id="28856589"/>
<comment type="caution">
    <text evidence="7">The sequence shown here is derived from an EMBL/GenBank/DDBJ whole genome shotgun (WGS) entry which is preliminary data.</text>
</comment>
<gene>
    <name evidence="7" type="ORF">VFPPC_14827</name>
</gene>
<dbReference type="PANTHER" id="PTHR22913:SF12">
    <property type="entry name" value="MANNURONAN SYNTHASE"/>
    <property type="match status" value="1"/>
</dbReference>
<feature type="transmembrane region" description="Helical" evidence="6">
    <location>
        <begin position="458"/>
        <end position="478"/>
    </location>
</feature>
<dbReference type="PANTHER" id="PTHR22913">
    <property type="entry name" value="HYALURONAN SYNTHASE"/>
    <property type="match status" value="1"/>
</dbReference>
<dbReference type="GO" id="GO:0005886">
    <property type="term" value="C:plasma membrane"/>
    <property type="evidence" value="ECO:0007669"/>
    <property type="project" value="UniProtKB-SubCell"/>
</dbReference>
<comment type="subcellular location">
    <subcellularLocation>
        <location evidence="1">Cell membrane</location>
    </subcellularLocation>
</comment>